<evidence type="ECO:0000313" key="2">
    <source>
        <dbReference type="EMBL" id="MXO95259.1"/>
    </source>
</evidence>
<organism evidence="2 3">
    <name type="scientific">Qipengyuania aquimaris</name>
    <dbReference type="NCBI Taxonomy" id="255984"/>
    <lineage>
        <taxon>Bacteria</taxon>
        <taxon>Pseudomonadati</taxon>
        <taxon>Pseudomonadota</taxon>
        <taxon>Alphaproteobacteria</taxon>
        <taxon>Sphingomonadales</taxon>
        <taxon>Erythrobacteraceae</taxon>
        <taxon>Qipengyuania</taxon>
    </lineage>
</organism>
<comment type="caution">
    <text evidence="2">The sequence shown here is derived from an EMBL/GenBank/DDBJ whole genome shotgun (WGS) entry which is preliminary data.</text>
</comment>
<gene>
    <name evidence="2" type="ORF">GRI34_02350</name>
</gene>
<evidence type="ECO:0000256" key="1">
    <source>
        <dbReference type="SAM" id="MobiDB-lite"/>
    </source>
</evidence>
<dbReference type="RefSeq" id="WP_160594567.1">
    <property type="nucleotide sequence ID" value="NZ_WTYI01000001.1"/>
</dbReference>
<feature type="compositionally biased region" description="Basic and acidic residues" evidence="1">
    <location>
        <begin position="1"/>
        <end position="32"/>
    </location>
</feature>
<reference evidence="2 3" key="1">
    <citation type="submission" date="2019-12" db="EMBL/GenBank/DDBJ databases">
        <title>Genomic-based taxomic classification of the family Erythrobacteraceae.</title>
        <authorList>
            <person name="Xu L."/>
        </authorList>
    </citation>
    <scope>NUCLEOTIDE SEQUENCE [LARGE SCALE GENOMIC DNA]</scope>
    <source>
        <strain evidence="2 3">JCM 12189</strain>
    </source>
</reference>
<dbReference type="Proteomes" id="UP000432727">
    <property type="component" value="Unassembled WGS sequence"/>
</dbReference>
<evidence type="ECO:0000313" key="3">
    <source>
        <dbReference type="Proteomes" id="UP000432727"/>
    </source>
</evidence>
<sequence>MPEKRRLSPADKKALSYAKDRRNSYGENDKAARKAIPARKAGENRKNRRKAGQALDAYESLDGGSADLMESSLTHDIERVGGWKKCPDQPLRDHISQQDYRRDFRDGRKRWSRKNYEEAKDEGRTSFALSWRGSDVESEFKSE</sequence>
<dbReference type="EMBL" id="WTYI01000001">
    <property type="protein sequence ID" value="MXO95259.1"/>
    <property type="molecule type" value="Genomic_DNA"/>
</dbReference>
<dbReference type="AlphaFoldDB" id="A0A6I4TJ48"/>
<name>A0A6I4TJ48_9SPHN</name>
<feature type="region of interest" description="Disordered" evidence="1">
    <location>
        <begin position="81"/>
        <end position="100"/>
    </location>
</feature>
<dbReference type="OrthoDB" id="8705804at2"/>
<feature type="region of interest" description="Disordered" evidence="1">
    <location>
        <begin position="1"/>
        <end position="58"/>
    </location>
</feature>
<protein>
    <submittedName>
        <fullName evidence="2">Uncharacterized protein</fullName>
    </submittedName>
</protein>
<accession>A0A6I4TJ48</accession>
<proteinExistence type="predicted"/>
<keyword evidence="3" id="KW-1185">Reference proteome</keyword>